<dbReference type="GO" id="GO:0046872">
    <property type="term" value="F:metal ion binding"/>
    <property type="evidence" value="ECO:0007669"/>
    <property type="project" value="UniProtKB-UniRule"/>
</dbReference>
<feature type="binding site" evidence="11">
    <location>
        <position position="551"/>
    </location>
    <ligand>
        <name>Ca(2+)</name>
        <dbReference type="ChEBI" id="CHEBI:29108"/>
    </ligand>
</feature>
<evidence type="ECO:0000256" key="9">
    <source>
        <dbReference type="ARBA" id="ARBA00022837"/>
    </source>
</evidence>
<dbReference type="CDD" id="cd11377">
    <property type="entry name" value="Pro-peptidase_S53"/>
    <property type="match status" value="1"/>
</dbReference>
<sequence>MDARAASPEAGCLRVNASCQRKLCDAVANIRGSTSCVVSLHNAQKSGFHESRNGPPPGFVFTSKAPADHQFKLRIALEQGDSPALIDALYAVSTPGNPKYGQHLSKDEVARYVTPRNESVQAVYGWLTSKGLTPRISTHSGDWMVVDVTVDQADALLEAQYNVYTEEETGTELIRTMNYTIPTALKEHITLVHPTLSFSRQRTHRQQYSAPLTTSSLDRRNEVAQRPNITTITPEVIQRIYNIPKTSATYPHQKLGVIGLMHEHANQADLESFLKKFRPDMDPSTSFSLQTLDGGTNPQDPKESGLEATMDLEYAIGIATGVPTVFVSVGTDFQDGALSGMLDTAHHFLAQEHPPQVISTSYGAEETDVSPALLTRLCNAYAQLGARGVSMIFASGDGGVTGAHLKGNCTRFAPTLPGGCPYITSVGATQLMESGREEGAWYSSGGFSDVFPVPAYQAPFVAPYIKRLGDHNAGRYNATGRGFPDVSFVGTSYTVAINGSTGVMDGTSASAPAFAGMIALLNDRLMSAGRSPMGFLNPFLYSKGRWTFLDVTRGNNPGTNLTHITGGCGTSGFSASPGWDPITGLGTPDFNKLLVAVGLRRP</sequence>
<keyword evidence="8 11" id="KW-0720">Serine protease</keyword>
<dbReference type="SUPFAM" id="SSF52743">
    <property type="entry name" value="Subtilisin-like"/>
    <property type="match status" value="1"/>
</dbReference>
<evidence type="ECO:0000313" key="14">
    <source>
        <dbReference type="Proteomes" id="UP000292702"/>
    </source>
</evidence>
<dbReference type="Proteomes" id="UP000292702">
    <property type="component" value="Unassembled WGS sequence"/>
</dbReference>
<dbReference type="Pfam" id="PF09286">
    <property type="entry name" value="Pro-kuma_activ"/>
    <property type="match status" value="1"/>
</dbReference>
<feature type="active site" description="Charge relay system" evidence="11">
    <location>
        <position position="311"/>
    </location>
</feature>
<keyword evidence="6 11" id="KW-0479">Metal-binding</keyword>
<dbReference type="InterPro" id="IPR015366">
    <property type="entry name" value="S53_propep"/>
</dbReference>
<keyword evidence="5 11" id="KW-0645">Protease</keyword>
<evidence type="ECO:0000256" key="7">
    <source>
        <dbReference type="ARBA" id="ARBA00022801"/>
    </source>
</evidence>
<evidence type="ECO:0000256" key="2">
    <source>
        <dbReference type="ARBA" id="ARBA00002451"/>
    </source>
</evidence>
<dbReference type="CDD" id="cd04056">
    <property type="entry name" value="Peptidases_S53"/>
    <property type="match status" value="1"/>
</dbReference>
<dbReference type="SMART" id="SM00944">
    <property type="entry name" value="Pro-kuma_activ"/>
    <property type="match status" value="1"/>
</dbReference>
<dbReference type="OrthoDB" id="409122at2759"/>
<feature type="active site" description="Charge relay system" evidence="11">
    <location>
        <position position="508"/>
    </location>
</feature>
<gene>
    <name evidence="13" type="ORF">EIP91_004467</name>
</gene>
<dbReference type="InterPro" id="IPR030400">
    <property type="entry name" value="Sedolisin_dom"/>
</dbReference>
<dbReference type="GO" id="GO:0006508">
    <property type="term" value="P:proteolysis"/>
    <property type="evidence" value="ECO:0007669"/>
    <property type="project" value="UniProtKB-KW"/>
</dbReference>
<dbReference type="PROSITE" id="PS51695">
    <property type="entry name" value="SEDOLISIN"/>
    <property type="match status" value="1"/>
</dbReference>
<keyword evidence="10" id="KW-0865">Zymogen</keyword>
<dbReference type="SUPFAM" id="SSF54897">
    <property type="entry name" value="Protease propeptides/inhibitors"/>
    <property type="match status" value="1"/>
</dbReference>
<protein>
    <recommendedName>
        <fullName evidence="4">tripeptidyl-peptidase II</fullName>
        <ecNumber evidence="4">3.4.14.10</ecNumber>
    </recommendedName>
</protein>
<dbReference type="InterPro" id="IPR050819">
    <property type="entry name" value="Tripeptidyl-peptidase_I"/>
</dbReference>
<dbReference type="AlphaFoldDB" id="A0A4R0R8V5"/>
<dbReference type="InterPro" id="IPR000209">
    <property type="entry name" value="Peptidase_S8/S53_dom"/>
</dbReference>
<name>A0A4R0R8V5_9APHY</name>
<feature type="domain" description="Peptidase S53" evidence="12">
    <location>
        <begin position="231"/>
        <end position="600"/>
    </location>
</feature>
<dbReference type="Pfam" id="PF00082">
    <property type="entry name" value="Peptidase_S8"/>
    <property type="match status" value="1"/>
</dbReference>
<comment type="subcellular location">
    <subcellularLocation>
        <location evidence="3">Secreted</location>
        <location evidence="3">Extracellular space</location>
    </subcellularLocation>
</comment>
<dbReference type="GO" id="GO:0008240">
    <property type="term" value="F:tripeptidyl-peptidase activity"/>
    <property type="evidence" value="ECO:0007669"/>
    <property type="project" value="UniProtKB-EC"/>
</dbReference>
<dbReference type="InterPro" id="IPR023828">
    <property type="entry name" value="Peptidase_S8_Ser-AS"/>
</dbReference>
<dbReference type="InterPro" id="IPR036852">
    <property type="entry name" value="Peptidase_S8/S53_dom_sf"/>
</dbReference>
<comment type="cofactor">
    <cofactor evidence="11">
        <name>Ca(2+)</name>
        <dbReference type="ChEBI" id="CHEBI:29108"/>
    </cofactor>
    <text evidence="11">Binds 1 Ca(2+) ion per subunit.</text>
</comment>
<evidence type="ECO:0000256" key="10">
    <source>
        <dbReference type="ARBA" id="ARBA00023145"/>
    </source>
</evidence>
<keyword evidence="14" id="KW-1185">Reference proteome</keyword>
<dbReference type="EMBL" id="RWJN01000251">
    <property type="protein sequence ID" value="TCD64191.1"/>
    <property type="molecule type" value="Genomic_DNA"/>
</dbReference>
<comment type="caution">
    <text evidence="13">The sequence shown here is derived from an EMBL/GenBank/DDBJ whole genome shotgun (WGS) entry which is preliminary data.</text>
</comment>
<evidence type="ECO:0000256" key="11">
    <source>
        <dbReference type="PROSITE-ProRule" id="PRU01032"/>
    </source>
</evidence>
<evidence type="ECO:0000256" key="5">
    <source>
        <dbReference type="ARBA" id="ARBA00022670"/>
    </source>
</evidence>
<dbReference type="EC" id="3.4.14.10" evidence="4"/>
<dbReference type="Gene3D" id="3.40.50.200">
    <property type="entry name" value="Peptidase S8/S53 domain"/>
    <property type="match status" value="1"/>
</dbReference>
<dbReference type="GO" id="GO:0004252">
    <property type="term" value="F:serine-type endopeptidase activity"/>
    <property type="evidence" value="ECO:0007669"/>
    <property type="project" value="UniProtKB-UniRule"/>
</dbReference>
<dbReference type="GO" id="GO:0005576">
    <property type="term" value="C:extracellular region"/>
    <property type="evidence" value="ECO:0007669"/>
    <property type="project" value="UniProtKB-SubCell"/>
</dbReference>
<organism evidence="13 14">
    <name type="scientific">Steccherinum ochraceum</name>
    <dbReference type="NCBI Taxonomy" id="92696"/>
    <lineage>
        <taxon>Eukaryota</taxon>
        <taxon>Fungi</taxon>
        <taxon>Dikarya</taxon>
        <taxon>Basidiomycota</taxon>
        <taxon>Agaricomycotina</taxon>
        <taxon>Agaricomycetes</taxon>
        <taxon>Polyporales</taxon>
        <taxon>Steccherinaceae</taxon>
        <taxon>Steccherinum</taxon>
    </lineage>
</organism>
<evidence type="ECO:0000256" key="6">
    <source>
        <dbReference type="ARBA" id="ARBA00022723"/>
    </source>
</evidence>
<evidence type="ECO:0000256" key="1">
    <source>
        <dbReference type="ARBA" id="ARBA00001910"/>
    </source>
</evidence>
<keyword evidence="9 11" id="KW-0106">Calcium</keyword>
<reference evidence="13 14" key="1">
    <citation type="submission" date="2018-11" db="EMBL/GenBank/DDBJ databases">
        <title>Genome assembly of Steccherinum ochraceum LE-BIN_3174, the white-rot fungus of the Steccherinaceae family (The Residual Polyporoid clade, Polyporales, Basidiomycota).</title>
        <authorList>
            <person name="Fedorova T.V."/>
            <person name="Glazunova O.A."/>
            <person name="Landesman E.O."/>
            <person name="Moiseenko K.V."/>
            <person name="Psurtseva N.V."/>
            <person name="Savinova O.S."/>
            <person name="Shakhova N.V."/>
            <person name="Tyazhelova T.V."/>
            <person name="Vasina D.V."/>
        </authorList>
    </citation>
    <scope>NUCLEOTIDE SEQUENCE [LARGE SCALE GENOMIC DNA]</scope>
    <source>
        <strain evidence="13 14">LE-BIN_3174</strain>
    </source>
</reference>
<feature type="binding site" evidence="11">
    <location>
        <position position="578"/>
    </location>
    <ligand>
        <name>Ca(2+)</name>
        <dbReference type="ChEBI" id="CHEBI:29108"/>
    </ligand>
</feature>
<dbReference type="PANTHER" id="PTHR14218">
    <property type="entry name" value="PROTEASE S8 TRIPEPTIDYL PEPTIDASE I CLN2"/>
    <property type="match status" value="1"/>
</dbReference>
<feature type="active site" description="Charge relay system" evidence="11">
    <location>
        <position position="307"/>
    </location>
</feature>
<dbReference type="PROSITE" id="PS00138">
    <property type="entry name" value="SUBTILASE_SER"/>
    <property type="match status" value="1"/>
</dbReference>
<keyword evidence="7 11" id="KW-0378">Hydrolase</keyword>
<evidence type="ECO:0000256" key="4">
    <source>
        <dbReference type="ARBA" id="ARBA00012462"/>
    </source>
</evidence>
<feature type="binding site" evidence="11">
    <location>
        <position position="580"/>
    </location>
    <ligand>
        <name>Ca(2+)</name>
        <dbReference type="ChEBI" id="CHEBI:29108"/>
    </ligand>
</feature>
<evidence type="ECO:0000313" key="13">
    <source>
        <dbReference type="EMBL" id="TCD64191.1"/>
    </source>
</evidence>
<accession>A0A4R0R8V5</accession>
<evidence type="ECO:0000256" key="3">
    <source>
        <dbReference type="ARBA" id="ARBA00004239"/>
    </source>
</evidence>
<comment type="function">
    <text evidence="2">Secreted tripeptidyl-peptidase which degrades proteins at acidic pHs and is involved in virulence.</text>
</comment>
<evidence type="ECO:0000259" key="12">
    <source>
        <dbReference type="PROSITE" id="PS51695"/>
    </source>
</evidence>
<dbReference type="STRING" id="92696.A0A4R0R8V5"/>
<comment type="catalytic activity">
    <reaction evidence="1">
        <text>Release of an N-terminal tripeptide from a polypeptide.</text>
        <dbReference type="EC" id="3.4.14.10"/>
    </reaction>
</comment>
<evidence type="ECO:0000256" key="8">
    <source>
        <dbReference type="ARBA" id="ARBA00022825"/>
    </source>
</evidence>
<dbReference type="PANTHER" id="PTHR14218:SF15">
    <property type="entry name" value="TRIPEPTIDYL-PEPTIDASE 1"/>
    <property type="match status" value="1"/>
</dbReference>
<feature type="binding site" evidence="11">
    <location>
        <position position="550"/>
    </location>
    <ligand>
        <name>Ca(2+)</name>
        <dbReference type="ChEBI" id="CHEBI:29108"/>
    </ligand>
</feature>
<proteinExistence type="predicted"/>